<comment type="subcellular location">
    <subcellularLocation>
        <location evidence="1">Secreted</location>
        <location evidence="1">Cell wall</location>
    </subcellularLocation>
</comment>
<proteinExistence type="inferred from homology"/>
<keyword evidence="7" id="KW-0961">Cell wall biogenesis/degradation</keyword>
<name>B9SSA3_RICCO</name>
<dbReference type="PANTHER" id="PTHR31375">
    <property type="match status" value="1"/>
</dbReference>
<dbReference type="AlphaFoldDB" id="B9SSA3"/>
<dbReference type="Gene3D" id="2.160.20.10">
    <property type="entry name" value="Single-stranded right-handed beta-helix, Pectin lyase-like"/>
    <property type="match status" value="1"/>
</dbReference>
<keyword evidence="3" id="KW-0134">Cell wall</keyword>
<evidence type="ECO:0000313" key="10">
    <source>
        <dbReference type="Proteomes" id="UP000008311"/>
    </source>
</evidence>
<evidence type="ECO:0000313" key="9">
    <source>
        <dbReference type="EMBL" id="EEF33496.1"/>
    </source>
</evidence>
<accession>B9SSA3</accession>
<dbReference type="InterPro" id="IPR011050">
    <property type="entry name" value="Pectin_lyase_fold/virulence"/>
</dbReference>
<evidence type="ECO:0000256" key="2">
    <source>
        <dbReference type="ARBA" id="ARBA00008834"/>
    </source>
</evidence>
<dbReference type="InParanoid" id="B9SSA3"/>
<dbReference type="Proteomes" id="UP000008311">
    <property type="component" value="Unassembled WGS sequence"/>
</dbReference>
<evidence type="ECO:0000256" key="5">
    <source>
        <dbReference type="ARBA" id="ARBA00022801"/>
    </source>
</evidence>
<dbReference type="GO" id="GO:0004650">
    <property type="term" value="F:polygalacturonase activity"/>
    <property type="evidence" value="ECO:0007669"/>
    <property type="project" value="InterPro"/>
</dbReference>
<organism evidence="9 10">
    <name type="scientific">Ricinus communis</name>
    <name type="common">Castor bean</name>
    <dbReference type="NCBI Taxonomy" id="3988"/>
    <lineage>
        <taxon>Eukaryota</taxon>
        <taxon>Viridiplantae</taxon>
        <taxon>Streptophyta</taxon>
        <taxon>Embryophyta</taxon>
        <taxon>Tracheophyta</taxon>
        <taxon>Spermatophyta</taxon>
        <taxon>Magnoliopsida</taxon>
        <taxon>eudicotyledons</taxon>
        <taxon>Gunneridae</taxon>
        <taxon>Pentapetalae</taxon>
        <taxon>rosids</taxon>
        <taxon>fabids</taxon>
        <taxon>Malpighiales</taxon>
        <taxon>Euphorbiaceae</taxon>
        <taxon>Acalyphoideae</taxon>
        <taxon>Acalypheae</taxon>
        <taxon>Ricinus</taxon>
    </lineage>
</organism>
<dbReference type="STRING" id="3988.B9SSA3"/>
<evidence type="ECO:0000256" key="6">
    <source>
        <dbReference type="ARBA" id="ARBA00023295"/>
    </source>
</evidence>
<comment type="similarity">
    <text evidence="2 8">Belongs to the glycosyl hydrolase 28 family.</text>
</comment>
<reference evidence="10" key="1">
    <citation type="journal article" date="2010" name="Nat. Biotechnol.">
        <title>Draft genome sequence of the oilseed species Ricinus communis.</title>
        <authorList>
            <person name="Chan A.P."/>
            <person name="Crabtree J."/>
            <person name="Zhao Q."/>
            <person name="Lorenzi H."/>
            <person name="Orvis J."/>
            <person name="Puiu D."/>
            <person name="Melake-Berhan A."/>
            <person name="Jones K.M."/>
            <person name="Redman J."/>
            <person name="Chen G."/>
            <person name="Cahoon E.B."/>
            <person name="Gedil M."/>
            <person name="Stanke M."/>
            <person name="Haas B.J."/>
            <person name="Wortman J.R."/>
            <person name="Fraser-Liggett C.M."/>
            <person name="Ravel J."/>
            <person name="Rabinowicz P.D."/>
        </authorList>
    </citation>
    <scope>NUCLEOTIDE SEQUENCE [LARGE SCALE GENOMIC DNA]</scope>
    <source>
        <strain evidence="10">cv. Hale</strain>
    </source>
</reference>
<dbReference type="InterPro" id="IPR000743">
    <property type="entry name" value="Glyco_hydro_28"/>
</dbReference>
<evidence type="ECO:0000256" key="8">
    <source>
        <dbReference type="RuleBase" id="RU361169"/>
    </source>
</evidence>
<dbReference type="GO" id="GO:0005975">
    <property type="term" value="P:carbohydrate metabolic process"/>
    <property type="evidence" value="ECO:0007669"/>
    <property type="project" value="InterPro"/>
</dbReference>
<dbReference type="InterPro" id="IPR012334">
    <property type="entry name" value="Pectin_lyas_fold"/>
</dbReference>
<keyword evidence="10" id="KW-1185">Reference proteome</keyword>
<dbReference type="Pfam" id="PF00295">
    <property type="entry name" value="Glyco_hydro_28"/>
    <property type="match status" value="1"/>
</dbReference>
<dbReference type="SUPFAM" id="SSF51126">
    <property type="entry name" value="Pectin lyase-like"/>
    <property type="match status" value="1"/>
</dbReference>
<protein>
    <recommendedName>
        <fullName evidence="11">Polygalacturonase</fullName>
    </recommendedName>
</protein>
<evidence type="ECO:0000256" key="3">
    <source>
        <dbReference type="ARBA" id="ARBA00022512"/>
    </source>
</evidence>
<keyword evidence="6 8" id="KW-0326">Glycosidase</keyword>
<dbReference type="EMBL" id="EQ974111">
    <property type="protein sequence ID" value="EEF33496.1"/>
    <property type="molecule type" value="Genomic_DNA"/>
</dbReference>
<keyword evidence="4" id="KW-0964">Secreted</keyword>
<evidence type="ECO:0000256" key="1">
    <source>
        <dbReference type="ARBA" id="ARBA00004191"/>
    </source>
</evidence>
<gene>
    <name evidence="9" type="ORF">RCOM_1227700</name>
</gene>
<keyword evidence="5 8" id="KW-0378">Hydrolase</keyword>
<sequence>MKAWESICNCDISSAILLIPAERTFLLKPVRFQGPCKSSPINIQVFGDIIATTDTAAYEDRDNKQWLAFFSVNDLDINGNGKIDGQGAIWWQKFDEI</sequence>
<evidence type="ECO:0008006" key="11">
    <source>
        <dbReference type="Google" id="ProtNLM"/>
    </source>
</evidence>
<evidence type="ECO:0000256" key="4">
    <source>
        <dbReference type="ARBA" id="ARBA00022525"/>
    </source>
</evidence>
<evidence type="ECO:0000256" key="7">
    <source>
        <dbReference type="ARBA" id="ARBA00023316"/>
    </source>
</evidence>
<dbReference type="GO" id="GO:0071555">
    <property type="term" value="P:cell wall organization"/>
    <property type="evidence" value="ECO:0007669"/>
    <property type="project" value="UniProtKB-KW"/>
</dbReference>